<keyword evidence="2" id="KW-1185">Reference proteome</keyword>
<dbReference type="RefSeq" id="WP_090251940.1">
    <property type="nucleotide sequence ID" value="NZ_FMTL01000002.1"/>
</dbReference>
<comment type="caution">
    <text evidence="1">The sequence shown here is derived from an EMBL/GenBank/DDBJ whole genome shotgun (WGS) entry which is preliminary data.</text>
</comment>
<organism evidence="1 2">
    <name type="scientific">Pseudomonas peli</name>
    <dbReference type="NCBI Taxonomy" id="592361"/>
    <lineage>
        <taxon>Bacteria</taxon>
        <taxon>Pseudomonadati</taxon>
        <taxon>Pseudomonadota</taxon>
        <taxon>Gammaproteobacteria</taxon>
        <taxon>Pseudomonadales</taxon>
        <taxon>Pseudomonadaceae</taxon>
        <taxon>Pseudomonas</taxon>
    </lineage>
</organism>
<dbReference type="Proteomes" id="UP000242418">
    <property type="component" value="Unassembled WGS sequence"/>
</dbReference>
<evidence type="ECO:0000313" key="2">
    <source>
        <dbReference type="Proteomes" id="UP000242418"/>
    </source>
</evidence>
<proteinExistence type="predicted"/>
<accession>A0AB37Z7N0</accession>
<sequence>MFYVQRDASGHLRRVEVMPFESMTNTLTADSDEIQAWFASQNLESNLMQLKQSDLDMIRVVDDLVHLLISKGVIRITDLPAAVQTKLLTRSQARESLGGLHSLINADERGII</sequence>
<evidence type="ECO:0008006" key="3">
    <source>
        <dbReference type="Google" id="ProtNLM"/>
    </source>
</evidence>
<evidence type="ECO:0000313" key="1">
    <source>
        <dbReference type="EMBL" id="SCW61614.1"/>
    </source>
</evidence>
<reference evidence="1 2" key="1">
    <citation type="submission" date="2016-10" db="EMBL/GenBank/DDBJ databases">
        <authorList>
            <person name="Varghese N."/>
            <person name="Submissions S."/>
        </authorList>
    </citation>
    <scope>NUCLEOTIDE SEQUENCE [LARGE SCALE GENOMIC DNA]</scope>
    <source>
        <strain evidence="1 2">DSM 17833</strain>
    </source>
</reference>
<name>A0AB37Z7N0_9PSED</name>
<protein>
    <recommendedName>
        <fullName evidence="3">Tryptophan synthase subunit beta</fullName>
    </recommendedName>
</protein>
<gene>
    <name evidence="1" type="ORF">SAMN05216370_2178</name>
</gene>
<dbReference type="EMBL" id="FMTL01000002">
    <property type="protein sequence ID" value="SCW61614.1"/>
    <property type="molecule type" value="Genomic_DNA"/>
</dbReference>
<dbReference type="AlphaFoldDB" id="A0AB37Z7N0"/>